<evidence type="ECO:0000256" key="3">
    <source>
        <dbReference type="ARBA" id="ARBA00023125"/>
    </source>
</evidence>
<dbReference type="PROSITE" id="PS50931">
    <property type="entry name" value="HTH_LYSR"/>
    <property type="match status" value="1"/>
</dbReference>
<dbReference type="InterPro" id="IPR036388">
    <property type="entry name" value="WH-like_DNA-bd_sf"/>
</dbReference>
<dbReference type="InterPro" id="IPR037402">
    <property type="entry name" value="YidZ_PBP2"/>
</dbReference>
<dbReference type="SUPFAM" id="SSF46785">
    <property type="entry name" value="Winged helix' DNA-binding domain"/>
    <property type="match status" value="1"/>
</dbReference>
<gene>
    <name evidence="6" type="ORF">FLO80_06125</name>
</gene>
<dbReference type="CDD" id="cd08417">
    <property type="entry name" value="PBP2_Nitroaromatics_like"/>
    <property type="match status" value="1"/>
</dbReference>
<dbReference type="Pfam" id="PF03466">
    <property type="entry name" value="LysR_substrate"/>
    <property type="match status" value="1"/>
</dbReference>
<comment type="similarity">
    <text evidence="1">Belongs to the LysR transcriptional regulatory family.</text>
</comment>
<dbReference type="Pfam" id="PF00126">
    <property type="entry name" value="HTH_1"/>
    <property type="match status" value="1"/>
</dbReference>
<organism evidence="6 7">
    <name type="scientific">Aquicoccus porphyridii</name>
    <dbReference type="NCBI Taxonomy" id="1852029"/>
    <lineage>
        <taxon>Bacteria</taxon>
        <taxon>Pseudomonadati</taxon>
        <taxon>Pseudomonadota</taxon>
        <taxon>Alphaproteobacteria</taxon>
        <taxon>Rhodobacterales</taxon>
        <taxon>Paracoccaceae</taxon>
        <taxon>Aquicoccus</taxon>
    </lineage>
</organism>
<dbReference type="PANTHER" id="PTHR30118:SF15">
    <property type="entry name" value="TRANSCRIPTIONAL REGULATORY PROTEIN"/>
    <property type="match status" value="1"/>
</dbReference>
<evidence type="ECO:0000256" key="1">
    <source>
        <dbReference type="ARBA" id="ARBA00009437"/>
    </source>
</evidence>
<dbReference type="InterPro" id="IPR050389">
    <property type="entry name" value="LysR-type_TF"/>
</dbReference>
<dbReference type="InterPro" id="IPR005119">
    <property type="entry name" value="LysR_subst-bd"/>
</dbReference>
<dbReference type="InterPro" id="IPR036390">
    <property type="entry name" value="WH_DNA-bd_sf"/>
</dbReference>
<keyword evidence="2" id="KW-0805">Transcription regulation</keyword>
<evidence type="ECO:0000313" key="7">
    <source>
        <dbReference type="Proteomes" id="UP000325291"/>
    </source>
</evidence>
<dbReference type="RefSeq" id="WP_111363217.1">
    <property type="nucleotide sequence ID" value="NZ_VINQ01000003.1"/>
</dbReference>
<dbReference type="GO" id="GO:0003700">
    <property type="term" value="F:DNA-binding transcription factor activity"/>
    <property type="evidence" value="ECO:0007669"/>
    <property type="project" value="InterPro"/>
</dbReference>
<dbReference type="AlphaFoldDB" id="A0A5A9ZKB6"/>
<evidence type="ECO:0000256" key="4">
    <source>
        <dbReference type="ARBA" id="ARBA00023163"/>
    </source>
</evidence>
<evidence type="ECO:0000259" key="5">
    <source>
        <dbReference type="PROSITE" id="PS50931"/>
    </source>
</evidence>
<keyword evidence="4" id="KW-0804">Transcription</keyword>
<name>A0A5A9ZKB6_9RHOB</name>
<protein>
    <submittedName>
        <fullName evidence="6">LysR family transcriptional regulator</fullName>
    </submittedName>
</protein>
<evidence type="ECO:0000313" key="6">
    <source>
        <dbReference type="EMBL" id="KAA0917607.1"/>
    </source>
</evidence>
<dbReference type="Gene3D" id="3.40.190.10">
    <property type="entry name" value="Periplasmic binding protein-like II"/>
    <property type="match status" value="2"/>
</dbReference>
<keyword evidence="3" id="KW-0238">DNA-binding</keyword>
<dbReference type="GO" id="GO:0003677">
    <property type="term" value="F:DNA binding"/>
    <property type="evidence" value="ECO:0007669"/>
    <property type="project" value="UniProtKB-KW"/>
</dbReference>
<evidence type="ECO:0000256" key="2">
    <source>
        <dbReference type="ARBA" id="ARBA00023015"/>
    </source>
</evidence>
<keyword evidence="7" id="KW-1185">Reference proteome</keyword>
<dbReference type="PANTHER" id="PTHR30118">
    <property type="entry name" value="HTH-TYPE TRANSCRIPTIONAL REGULATOR LEUO-RELATED"/>
    <property type="match status" value="1"/>
</dbReference>
<accession>A0A5A9ZKB6</accession>
<comment type="caution">
    <text evidence="6">The sequence shown here is derived from an EMBL/GenBank/DDBJ whole genome shotgun (WGS) entry which is preliminary data.</text>
</comment>
<dbReference type="PRINTS" id="PR00039">
    <property type="entry name" value="HTHLYSR"/>
</dbReference>
<reference evidence="6 7" key="1">
    <citation type="submission" date="2019-07" db="EMBL/GenBank/DDBJ databases">
        <title>Aquicoccus porphyridii gen. nov., sp. nov., isolated from a small marine red alga, Porphyridium marinum.</title>
        <authorList>
            <person name="Liu L."/>
        </authorList>
    </citation>
    <scope>NUCLEOTIDE SEQUENCE [LARGE SCALE GENOMIC DNA]</scope>
    <source>
        <strain evidence="6 7">L1 8-17</strain>
    </source>
</reference>
<dbReference type="Gene3D" id="1.10.10.10">
    <property type="entry name" value="Winged helix-like DNA-binding domain superfamily/Winged helix DNA-binding domain"/>
    <property type="match status" value="1"/>
</dbReference>
<proteinExistence type="inferred from homology"/>
<dbReference type="SUPFAM" id="SSF53850">
    <property type="entry name" value="Periplasmic binding protein-like II"/>
    <property type="match status" value="1"/>
</dbReference>
<dbReference type="Proteomes" id="UP000325291">
    <property type="component" value="Unassembled WGS sequence"/>
</dbReference>
<feature type="domain" description="HTH lysR-type" evidence="5">
    <location>
        <begin position="6"/>
        <end position="63"/>
    </location>
</feature>
<sequence length="320" mass="35444">MNFRSFDLNLLRVLDTLLTERSTVAAAQKLGLSQSAVSAALSRLRHALGDPLFVRHGRGLEPTDFAAGLHIPLARLLEETENLLSGPGQFDPSQASQEFRISGSDFFSDMLIPQLATDLRVNAPRMRVMLVDLVPDNYVDTVERYQVDLALLPKTTLPNWAKEMPVFHSTFVAVARRDHPRLTRAGLRPGDTVPLDLYCDLEHVLFSPEGKTSAMGDTALARLGRKRHVLITLPTFAGVYHAVAESDLIALLPGQLARHVAPRVGLDIFTPPMPVPAPLITMVWHRRATHNPAHRWLRNKVANLLLPLNEGEQPLPESTT</sequence>
<dbReference type="InterPro" id="IPR000847">
    <property type="entry name" value="LysR_HTH_N"/>
</dbReference>
<dbReference type="EMBL" id="VINQ01000003">
    <property type="protein sequence ID" value="KAA0917607.1"/>
    <property type="molecule type" value="Genomic_DNA"/>
</dbReference>